<dbReference type="SUPFAM" id="SSF49562">
    <property type="entry name" value="C2 domain (Calcium/lipid-binding domain, CaLB)"/>
    <property type="match status" value="1"/>
</dbReference>
<evidence type="ECO:0000313" key="7">
    <source>
        <dbReference type="Proteomes" id="UP000789706"/>
    </source>
</evidence>
<protein>
    <submittedName>
        <fullName evidence="6">11028_t:CDS:1</fullName>
    </submittedName>
</protein>
<dbReference type="Proteomes" id="UP000789706">
    <property type="component" value="Unassembled WGS sequence"/>
</dbReference>
<evidence type="ECO:0000313" key="6">
    <source>
        <dbReference type="EMBL" id="CAG8432967.1"/>
    </source>
</evidence>
<evidence type="ECO:0000256" key="1">
    <source>
        <dbReference type="SAM" id="Coils"/>
    </source>
</evidence>
<evidence type="ECO:0000256" key="2">
    <source>
        <dbReference type="SAM" id="MobiDB-lite"/>
    </source>
</evidence>
<accession>A0A9N8UZE5</accession>
<proteinExistence type="predicted"/>
<dbReference type="InterPro" id="IPR014772">
    <property type="entry name" value="Munc13_dom-2"/>
</dbReference>
<dbReference type="Gene3D" id="1.10.357.50">
    <property type="match status" value="1"/>
</dbReference>
<dbReference type="OrthoDB" id="2015333at2759"/>
<dbReference type="Gene3D" id="2.60.40.150">
    <property type="entry name" value="C2 domain"/>
    <property type="match status" value="1"/>
</dbReference>
<dbReference type="PROSITE" id="PS51259">
    <property type="entry name" value="MHD2"/>
    <property type="match status" value="1"/>
</dbReference>
<evidence type="ECO:0000259" key="5">
    <source>
        <dbReference type="PROSITE" id="PS51259"/>
    </source>
</evidence>
<evidence type="ECO:0000259" key="4">
    <source>
        <dbReference type="PROSITE" id="PS51258"/>
    </source>
</evidence>
<evidence type="ECO:0000259" key="3">
    <source>
        <dbReference type="PROSITE" id="PS50004"/>
    </source>
</evidence>
<dbReference type="PANTHER" id="PTHR47263:SF1">
    <property type="entry name" value="C2 DOMAIN PROTEIN (AFU_ORTHOLOGUE AFUA_7G02350)"/>
    <property type="match status" value="1"/>
</dbReference>
<dbReference type="InterPro" id="IPR010439">
    <property type="entry name" value="MUN_dom"/>
</dbReference>
<feature type="region of interest" description="Disordered" evidence="2">
    <location>
        <begin position="1"/>
        <end position="27"/>
    </location>
</feature>
<feature type="domain" description="MHD2" evidence="5">
    <location>
        <begin position="1013"/>
        <end position="1129"/>
    </location>
</feature>
<feature type="domain" description="MHD1" evidence="4">
    <location>
        <begin position="620"/>
        <end position="738"/>
    </location>
</feature>
<keyword evidence="1" id="KW-0175">Coiled coil</keyword>
<reference evidence="6" key="1">
    <citation type="submission" date="2021-06" db="EMBL/GenBank/DDBJ databases">
        <authorList>
            <person name="Kallberg Y."/>
            <person name="Tangrot J."/>
            <person name="Rosling A."/>
        </authorList>
    </citation>
    <scope>NUCLEOTIDE SEQUENCE</scope>
    <source>
        <strain evidence="6">AZ414A</strain>
    </source>
</reference>
<dbReference type="Pfam" id="PF06292">
    <property type="entry name" value="MUN"/>
    <property type="match status" value="1"/>
</dbReference>
<dbReference type="InterPro" id="IPR000008">
    <property type="entry name" value="C2_dom"/>
</dbReference>
<sequence>MSGQSSVRRISAGSNKRISEPGSSNVTEDSTYQYALRIAYLAYLTQPKPPPPKPQTFAPSPQLVAIKNEEQKKRHSQSLLNPDLITSLFESKKSLKIPKELSKALRERLETIVNGRDPNPTYNDPYFRKDISILHRSLLQQSFRQQIQQIKSGKIEEVVLLYVRIAQNELKTAPMPQNVTWQAKLTDHVSYFIEILKETLQSKDCISASTPELLARLETFPSNGAGHHPNNGGTSNGIDDMKMVKLVQNIFQIPTNQIQKDIIAIKKECTPEASLADLRNIINHINLGSAFPARKEDFETEEVYNNWKAIELKTLNELMTTIIILFPGIKVGNPIKDSIAQDVVYNPSSTLSSNDGGSFVFIPSNPRRFYKLLMNKCIEYELLTGSPSEHSVKILSKSVIELLNECALRWRVSPGFRWLQYLDALKNHFDNEHPAITLDHIREGMHLLKDATKLRDVSTWTINDVRIHDSLLKLMAEALEHLFKIKADAFDPMISILYLIYESELFQATYPDITPFYNNLQGIVKKVAVEVYLVKREQIYSQEDNNEVVKLITLARWIQQETEKLTKKFPRPLIGQINVVCLVVEKQVPLFTLEMENTTQDIAGKVRMTSEEGIPVDDIFELYREVSELKEIYESRNTGCEFSLSIENWFEPHVKMWLEATDSKTPEWVQTAICMDEFKAVSGTDKHSSSVVDLFTSSNQTIDFIKKLDWPNEYQYAKFMTSLSKTVSKALDQYCDEIEDLFMKDMFPVEEKEQGAAKQSAWYIRAKTSEKALTFDFKPTTCIKLNNIEAAREQLDKLYETMEVDRLTEVISEYEKDVHDNQKQDNYLYTIKIVLAENLSALDNNGYSDPYCVLADELGNRLVQTRVIYETLNPRWEEAFDITISEPFRQLSAIILDRDQVGSDDVCGKGTFVLDLNRFNDYLAHEVWVDLDTQGRVLLRISMEGERDIIQFYFGKAFRTLKRSHDDMARTIVDRMSPFLKRCLSRDVIKPLVSKSITKIFKEQNKLTDRDIEKAIDPIFDYFDKNLSTLNNYLHPVVFQMVTTRIWKDILSMIEALMVPPLSERPSDLKPLTDEELDVVYKWLSFLKSYLYADGNGMSKDEIESPKYHEIKQIREFYDVKTETLIEKYLNMQKEINALPKKEPKGLNKSVLNQRNLGTIKKRKTEKRKHNNNNNNGELILRILRMRAGTKGFLKQQMEERAKRMAAITKESIVRREEAPPVPALRNSQLFS</sequence>
<dbReference type="Pfam" id="PF00168">
    <property type="entry name" value="C2"/>
    <property type="match status" value="1"/>
</dbReference>
<dbReference type="PROSITE" id="PS51258">
    <property type="entry name" value="MHD1"/>
    <property type="match status" value="1"/>
</dbReference>
<dbReference type="InterPro" id="IPR035892">
    <property type="entry name" value="C2_domain_sf"/>
</dbReference>
<feature type="domain" description="C2" evidence="3">
    <location>
        <begin position="810"/>
        <end position="929"/>
    </location>
</feature>
<dbReference type="Gene3D" id="1.20.58.1100">
    <property type="match status" value="1"/>
</dbReference>
<dbReference type="InterPro" id="IPR014770">
    <property type="entry name" value="Munc13_1"/>
</dbReference>
<gene>
    <name evidence="6" type="ORF">DEBURN_LOCUS291</name>
</gene>
<dbReference type="SMART" id="SM00239">
    <property type="entry name" value="C2"/>
    <property type="match status" value="1"/>
</dbReference>
<dbReference type="PANTHER" id="PTHR47263">
    <property type="entry name" value="ADENYLATE CYCLASE ACTIVATION PROTEIN GIT1"/>
    <property type="match status" value="1"/>
</dbReference>
<dbReference type="EMBL" id="CAJVPK010000009">
    <property type="protein sequence ID" value="CAG8432967.1"/>
    <property type="molecule type" value="Genomic_DNA"/>
</dbReference>
<dbReference type="AlphaFoldDB" id="A0A9N8UZE5"/>
<dbReference type="PROSITE" id="PS50004">
    <property type="entry name" value="C2"/>
    <property type="match status" value="1"/>
</dbReference>
<name>A0A9N8UZE5_9GLOM</name>
<feature type="coiled-coil region" evidence="1">
    <location>
        <begin position="785"/>
        <end position="824"/>
    </location>
</feature>
<dbReference type="InterPro" id="IPR052811">
    <property type="entry name" value="Glucose_resp_signaling"/>
</dbReference>
<organism evidence="6 7">
    <name type="scientific">Diversispora eburnea</name>
    <dbReference type="NCBI Taxonomy" id="1213867"/>
    <lineage>
        <taxon>Eukaryota</taxon>
        <taxon>Fungi</taxon>
        <taxon>Fungi incertae sedis</taxon>
        <taxon>Mucoromycota</taxon>
        <taxon>Glomeromycotina</taxon>
        <taxon>Glomeromycetes</taxon>
        <taxon>Diversisporales</taxon>
        <taxon>Diversisporaceae</taxon>
        <taxon>Diversispora</taxon>
    </lineage>
</organism>
<keyword evidence="7" id="KW-1185">Reference proteome</keyword>
<comment type="caution">
    <text evidence="6">The sequence shown here is derived from an EMBL/GenBank/DDBJ whole genome shotgun (WGS) entry which is preliminary data.</text>
</comment>